<reference evidence="1" key="1">
    <citation type="submission" date="2021-02" db="EMBL/GenBank/DDBJ databases">
        <authorList>
            <person name="Dougan E. K."/>
            <person name="Rhodes N."/>
            <person name="Thang M."/>
            <person name="Chan C."/>
        </authorList>
    </citation>
    <scope>NUCLEOTIDE SEQUENCE</scope>
</reference>
<sequence length="222" mass="24407">MGQFYVLSSGVLLLYEQNGAGGPSVAVSYYATMEAFLNGQSDPKTFVSEQTICIGNAEGTPSLYAIDETTDELTILMHCYESKDGTAIDQQAVAVLRGFLRGSREEWEWQAKLLKVVNDWFPENGFTGKLGSRSSLQWAGRQWIIMEAQKVLDDWASWRIFLGDGLGFTRVPFDMASNSTANPVLTTFSNSSEHVAVSTFFIPSEGAVAEEVGELVHVFPLP</sequence>
<protein>
    <submittedName>
        <fullName evidence="1">Uncharacterized protein</fullName>
    </submittedName>
</protein>
<dbReference type="Proteomes" id="UP000604046">
    <property type="component" value="Unassembled WGS sequence"/>
</dbReference>
<dbReference type="OrthoDB" id="411888at2759"/>
<keyword evidence="2" id="KW-1185">Reference proteome</keyword>
<comment type="caution">
    <text evidence="1">The sequence shown here is derived from an EMBL/GenBank/DDBJ whole genome shotgun (WGS) entry which is preliminary data.</text>
</comment>
<organism evidence="1 2">
    <name type="scientific">Symbiodinium natans</name>
    <dbReference type="NCBI Taxonomy" id="878477"/>
    <lineage>
        <taxon>Eukaryota</taxon>
        <taxon>Sar</taxon>
        <taxon>Alveolata</taxon>
        <taxon>Dinophyceae</taxon>
        <taxon>Suessiales</taxon>
        <taxon>Symbiodiniaceae</taxon>
        <taxon>Symbiodinium</taxon>
    </lineage>
</organism>
<proteinExistence type="predicted"/>
<evidence type="ECO:0000313" key="1">
    <source>
        <dbReference type="EMBL" id="CAE7504783.1"/>
    </source>
</evidence>
<evidence type="ECO:0000313" key="2">
    <source>
        <dbReference type="Proteomes" id="UP000604046"/>
    </source>
</evidence>
<accession>A0A812SWL0</accession>
<name>A0A812SWL0_9DINO</name>
<dbReference type="AlphaFoldDB" id="A0A812SWL0"/>
<dbReference type="EMBL" id="CAJNDS010002511">
    <property type="protein sequence ID" value="CAE7504783.1"/>
    <property type="molecule type" value="Genomic_DNA"/>
</dbReference>
<gene>
    <name evidence="1" type="ORF">SNAT2548_LOCUS28273</name>
</gene>